<reference evidence="2" key="1">
    <citation type="submission" date="2016-10" db="EMBL/GenBank/DDBJ databases">
        <authorList>
            <person name="Varghese N."/>
            <person name="Submissions S."/>
        </authorList>
    </citation>
    <scope>NUCLEOTIDE SEQUENCE [LARGE SCALE GENOMIC DNA]</scope>
    <source>
        <strain evidence="2">DSM 25329</strain>
    </source>
</reference>
<gene>
    <name evidence="1" type="ORF">SAMN04487996_1163</name>
</gene>
<proteinExistence type="predicted"/>
<evidence type="ECO:0000313" key="2">
    <source>
        <dbReference type="Proteomes" id="UP000198748"/>
    </source>
</evidence>
<dbReference type="STRING" id="659014.SAMN04487996_1163"/>
<keyword evidence="2" id="KW-1185">Reference proteome</keyword>
<dbReference type="Proteomes" id="UP000198748">
    <property type="component" value="Unassembled WGS sequence"/>
</dbReference>
<organism evidence="1 2">
    <name type="scientific">Dyadobacter soli</name>
    <dbReference type="NCBI Taxonomy" id="659014"/>
    <lineage>
        <taxon>Bacteria</taxon>
        <taxon>Pseudomonadati</taxon>
        <taxon>Bacteroidota</taxon>
        <taxon>Cytophagia</taxon>
        <taxon>Cytophagales</taxon>
        <taxon>Spirosomataceae</taxon>
        <taxon>Dyadobacter</taxon>
    </lineage>
</organism>
<sequence>MSDTFSLPVEYLGSNYELPLTIVPIGYSYQIQIVLDGQELKFEKDEEGKYRVINASDSGKTNTGLIQAIITTLESLV</sequence>
<accession>A0A1G7S673</accession>
<dbReference type="AlphaFoldDB" id="A0A1G7S673"/>
<dbReference type="EMBL" id="FNAN01000016">
    <property type="protein sequence ID" value="SDG17969.1"/>
    <property type="molecule type" value="Genomic_DNA"/>
</dbReference>
<protein>
    <submittedName>
        <fullName evidence="1">Uncharacterized protein</fullName>
    </submittedName>
</protein>
<evidence type="ECO:0000313" key="1">
    <source>
        <dbReference type="EMBL" id="SDG17969.1"/>
    </source>
</evidence>
<name>A0A1G7S673_9BACT</name>